<dbReference type="PANTHER" id="PTHR23080">
    <property type="entry name" value="THAP DOMAIN PROTEIN"/>
    <property type="match status" value="1"/>
</dbReference>
<comment type="caution">
    <text evidence="4">The sequence shown here is derived from an EMBL/GenBank/DDBJ whole genome shotgun (WGS) entry which is preliminary data.</text>
</comment>
<keyword evidence="2" id="KW-0479">Metal-binding</keyword>
<dbReference type="InterPro" id="IPR027806">
    <property type="entry name" value="HARBI1_dom"/>
</dbReference>
<protein>
    <recommendedName>
        <fullName evidence="3">DDE Tnp4 domain-containing protein</fullName>
    </recommendedName>
</protein>
<dbReference type="OrthoDB" id="6620488at2759"/>
<dbReference type="AlphaFoldDB" id="A0A6G0VLR3"/>
<evidence type="ECO:0000313" key="4">
    <source>
        <dbReference type="EMBL" id="KAF0695102.1"/>
    </source>
</evidence>
<evidence type="ECO:0000256" key="1">
    <source>
        <dbReference type="ARBA" id="ARBA00001968"/>
    </source>
</evidence>
<proteinExistence type="predicted"/>
<reference evidence="4 5" key="1">
    <citation type="submission" date="2019-08" db="EMBL/GenBank/DDBJ databases">
        <title>Whole genome of Aphis craccivora.</title>
        <authorList>
            <person name="Voronova N.V."/>
            <person name="Shulinski R.S."/>
            <person name="Bandarenka Y.V."/>
            <person name="Zhorov D.G."/>
            <person name="Warner D."/>
        </authorList>
    </citation>
    <scope>NUCLEOTIDE SEQUENCE [LARGE SCALE GENOMIC DNA]</scope>
    <source>
        <strain evidence="4">180601</strain>
        <tissue evidence="4">Whole Body</tissue>
    </source>
</reference>
<feature type="non-terminal residue" evidence="4">
    <location>
        <position position="1"/>
    </location>
</feature>
<feature type="domain" description="DDE Tnp4" evidence="3">
    <location>
        <begin position="23"/>
        <end position="181"/>
    </location>
</feature>
<comment type="cofactor">
    <cofactor evidence="1">
        <name>a divalent metal cation</name>
        <dbReference type="ChEBI" id="CHEBI:60240"/>
    </cofactor>
</comment>
<keyword evidence="5" id="KW-1185">Reference proteome</keyword>
<evidence type="ECO:0000313" key="5">
    <source>
        <dbReference type="Proteomes" id="UP000478052"/>
    </source>
</evidence>
<dbReference type="GO" id="GO:0046872">
    <property type="term" value="F:metal ion binding"/>
    <property type="evidence" value="ECO:0007669"/>
    <property type="project" value="UniProtKB-KW"/>
</dbReference>
<dbReference type="Proteomes" id="UP000478052">
    <property type="component" value="Unassembled WGS sequence"/>
</dbReference>
<dbReference type="PANTHER" id="PTHR23080:SF143">
    <property type="entry name" value="SI:DKEY-56D12.4"/>
    <property type="match status" value="1"/>
</dbReference>
<evidence type="ECO:0000256" key="2">
    <source>
        <dbReference type="ARBA" id="ARBA00022723"/>
    </source>
</evidence>
<accession>A0A6G0VLR3</accession>
<evidence type="ECO:0000259" key="3">
    <source>
        <dbReference type="Pfam" id="PF13359"/>
    </source>
</evidence>
<organism evidence="4 5">
    <name type="scientific">Aphis craccivora</name>
    <name type="common">Cowpea aphid</name>
    <dbReference type="NCBI Taxonomy" id="307492"/>
    <lineage>
        <taxon>Eukaryota</taxon>
        <taxon>Metazoa</taxon>
        <taxon>Ecdysozoa</taxon>
        <taxon>Arthropoda</taxon>
        <taxon>Hexapoda</taxon>
        <taxon>Insecta</taxon>
        <taxon>Pterygota</taxon>
        <taxon>Neoptera</taxon>
        <taxon>Paraneoptera</taxon>
        <taxon>Hemiptera</taxon>
        <taxon>Sternorrhyncha</taxon>
        <taxon>Aphidomorpha</taxon>
        <taxon>Aphidoidea</taxon>
        <taxon>Aphididae</taxon>
        <taxon>Aphidini</taxon>
        <taxon>Aphis</taxon>
        <taxon>Aphis</taxon>
    </lineage>
</organism>
<dbReference type="EMBL" id="VUJU01015298">
    <property type="protein sequence ID" value="KAF0695102.1"/>
    <property type="molecule type" value="Genomic_DNA"/>
</dbReference>
<sequence length="189" mass="21484">KYSITQTLPESFKKNFPNCRAIIDCTEFKVEQPNTVEQRVYLYSRYKSCFTIKVLVAVTPNGMVSFLSQSYGGRASDSYITNDSGFLNLLEKGDEVLADRGFPGINTQCENNNAIIIMPPICHNGRFTEDEVLKTYSVASVRIHIERIFARLKTYAVFNKIKINILPHVDDIIHICCVLTNLQLPIIKQ</sequence>
<gene>
    <name evidence="4" type="ORF">FWK35_00036386</name>
</gene>
<name>A0A6G0VLR3_APHCR</name>
<dbReference type="Pfam" id="PF13359">
    <property type="entry name" value="DDE_Tnp_4"/>
    <property type="match status" value="1"/>
</dbReference>
<feature type="non-terminal residue" evidence="4">
    <location>
        <position position="189"/>
    </location>
</feature>